<name>A0ABW2DIN6_9BACT</name>
<gene>
    <name evidence="4" type="ORF">ACFQHR_02520</name>
</gene>
<dbReference type="Proteomes" id="UP001596405">
    <property type="component" value="Unassembled WGS sequence"/>
</dbReference>
<dbReference type="Pfam" id="PF00011">
    <property type="entry name" value="HSP20"/>
    <property type="match status" value="1"/>
</dbReference>
<evidence type="ECO:0000313" key="4">
    <source>
        <dbReference type="EMBL" id="MFC6996477.1"/>
    </source>
</evidence>
<keyword evidence="5" id="KW-1185">Reference proteome</keyword>
<accession>A0ABW2DIN6</accession>
<dbReference type="Gene3D" id="2.60.40.790">
    <property type="match status" value="1"/>
</dbReference>
<reference evidence="5" key="1">
    <citation type="journal article" date="2019" name="Int. J. Syst. Evol. Microbiol.">
        <title>The Global Catalogue of Microorganisms (GCM) 10K type strain sequencing project: providing services to taxonomists for standard genome sequencing and annotation.</title>
        <authorList>
            <consortium name="The Broad Institute Genomics Platform"/>
            <consortium name="The Broad Institute Genome Sequencing Center for Infectious Disease"/>
            <person name="Wu L."/>
            <person name="Ma J."/>
        </authorList>
    </citation>
    <scope>NUCLEOTIDE SEQUENCE [LARGE SCALE GENOMIC DNA]</scope>
    <source>
        <strain evidence="5">CGMCC 4.7393</strain>
    </source>
</reference>
<dbReference type="PROSITE" id="PS01031">
    <property type="entry name" value="SHSP"/>
    <property type="match status" value="1"/>
</dbReference>
<dbReference type="SUPFAM" id="SSF49764">
    <property type="entry name" value="HSP20-like chaperones"/>
    <property type="match status" value="1"/>
</dbReference>
<evidence type="ECO:0000256" key="2">
    <source>
        <dbReference type="RuleBase" id="RU003616"/>
    </source>
</evidence>
<dbReference type="CDD" id="cd00298">
    <property type="entry name" value="ACD_sHsps_p23-like"/>
    <property type="match status" value="1"/>
</dbReference>
<evidence type="ECO:0000259" key="3">
    <source>
        <dbReference type="PROSITE" id="PS01031"/>
    </source>
</evidence>
<organism evidence="4 5">
    <name type="scientific">Rufibacter roseus</name>
    <dbReference type="NCBI Taxonomy" id="1567108"/>
    <lineage>
        <taxon>Bacteria</taxon>
        <taxon>Pseudomonadati</taxon>
        <taxon>Bacteroidota</taxon>
        <taxon>Cytophagia</taxon>
        <taxon>Cytophagales</taxon>
        <taxon>Hymenobacteraceae</taxon>
        <taxon>Rufibacter</taxon>
    </lineage>
</organism>
<evidence type="ECO:0000256" key="1">
    <source>
        <dbReference type="PROSITE-ProRule" id="PRU00285"/>
    </source>
</evidence>
<dbReference type="RefSeq" id="WP_066625292.1">
    <property type="nucleotide sequence ID" value="NZ_JBHSYQ010000003.1"/>
</dbReference>
<comment type="caution">
    <text evidence="4">The sequence shown here is derived from an EMBL/GenBank/DDBJ whole genome shotgun (WGS) entry which is preliminary data.</text>
</comment>
<evidence type="ECO:0000313" key="5">
    <source>
        <dbReference type="Proteomes" id="UP001596405"/>
    </source>
</evidence>
<comment type="similarity">
    <text evidence="1 2">Belongs to the small heat shock protein (HSP20) family.</text>
</comment>
<dbReference type="EMBL" id="JBHSYQ010000003">
    <property type="protein sequence ID" value="MFC6996477.1"/>
    <property type="molecule type" value="Genomic_DNA"/>
</dbReference>
<feature type="domain" description="SHSP" evidence="3">
    <location>
        <begin position="22"/>
        <end position="126"/>
    </location>
</feature>
<dbReference type="InterPro" id="IPR008978">
    <property type="entry name" value="HSP20-like_chaperone"/>
</dbReference>
<proteinExistence type="inferred from homology"/>
<dbReference type="InterPro" id="IPR002068">
    <property type="entry name" value="A-crystallin/Hsp20_dom"/>
</dbReference>
<sequence>MKLIKDKKFLQNVAQYIDLTNTIGGGVSQPIIKMDKREEGAVLRVMLPGVEPEQWQVVVDRNTVTVMALHQNENNPAMQAPLFLHNFVLPPLVDYSQLSAEFKGKELRIMVPFLPKGPRVLDIDYRY</sequence>
<protein>
    <submittedName>
        <fullName evidence="4">Hsp20/alpha crystallin family protein</fullName>
    </submittedName>
</protein>